<organism evidence="1 2">
    <name type="scientific">Phaeosphaeria nodorum (strain SN15 / ATCC MYA-4574 / FGSC 10173)</name>
    <name type="common">Glume blotch fungus</name>
    <name type="synonym">Parastagonospora nodorum</name>
    <dbReference type="NCBI Taxonomy" id="321614"/>
    <lineage>
        <taxon>Eukaryota</taxon>
        <taxon>Fungi</taxon>
        <taxon>Dikarya</taxon>
        <taxon>Ascomycota</taxon>
        <taxon>Pezizomycotina</taxon>
        <taxon>Dothideomycetes</taxon>
        <taxon>Pleosporomycetidae</taxon>
        <taxon>Pleosporales</taxon>
        <taxon>Pleosporineae</taxon>
        <taxon>Phaeosphaeriaceae</taxon>
        <taxon>Parastagonospora</taxon>
    </lineage>
</organism>
<dbReference type="OrthoDB" id="5985073at2759"/>
<gene>
    <name evidence="1" type="ORF">JI435_123190</name>
</gene>
<evidence type="ECO:0000313" key="1">
    <source>
        <dbReference type="EMBL" id="QRD07117.1"/>
    </source>
</evidence>
<dbReference type="RefSeq" id="XP_001802541.1">
    <property type="nucleotide sequence ID" value="XM_001802489.1"/>
</dbReference>
<evidence type="ECO:0008006" key="3">
    <source>
        <dbReference type="Google" id="ProtNLM"/>
    </source>
</evidence>
<dbReference type="OMA" id="NADDERW"/>
<dbReference type="Proteomes" id="UP000663193">
    <property type="component" value="Chromosome 22"/>
</dbReference>
<dbReference type="AlphaFoldDB" id="A0A7U2IC38"/>
<evidence type="ECO:0000313" key="2">
    <source>
        <dbReference type="Proteomes" id="UP000663193"/>
    </source>
</evidence>
<protein>
    <recommendedName>
        <fullName evidence="3">F-box domain-containing protein</fullName>
    </recommendedName>
</protein>
<reference evidence="2" key="1">
    <citation type="journal article" date="2021" name="BMC Genomics">
        <title>Chromosome-level genome assembly and manually-curated proteome of model necrotroph Parastagonospora nodorum Sn15 reveals a genome-wide trove of candidate effector homologs, and redundancy of virulence-related functions within an accessory chromosome.</title>
        <authorList>
            <person name="Bertazzoni S."/>
            <person name="Jones D.A.B."/>
            <person name="Phan H.T."/>
            <person name="Tan K.-C."/>
            <person name="Hane J.K."/>
        </authorList>
    </citation>
    <scope>NUCLEOTIDE SEQUENCE [LARGE SCALE GENOMIC DNA]</scope>
    <source>
        <strain evidence="2">SN15 / ATCC MYA-4574 / FGSC 10173)</strain>
    </source>
</reference>
<dbReference type="EMBL" id="CP069044">
    <property type="protein sequence ID" value="QRD07117.1"/>
    <property type="molecule type" value="Genomic_DNA"/>
</dbReference>
<dbReference type="VEuPathDB" id="FungiDB:JI435_123190"/>
<proteinExistence type="predicted"/>
<name>A0A7U2IC38_PHANO</name>
<sequence>MDKVPAELIDHISSFLANDDLKNTLLVSKAFGFAAEKHSHAFNEFSLHEGNVDKFLSTYSGHRFSYLRVVELWTELPRVEDDDMICRESMERLRKNDQIMTRQINLFFETIQVVEQRAGKRGYSAKILLNLADPGRDVSNVFSSIEYPRHMSWRVHLLDPASLPSLQCVRHLQIGVGSRYPFEDTPEGYTGDLVKMDYRIIVDIAMKCPNLQYLGCELGHDEWQRKWMTKGERYLSRDWAGPRRDTRKDFAQALESANLPKSLRHINLNFLHPIDDVTRIDHNDAHPNMVSPATSDPFSTSLHHFSQNLRRINLCVIADESLFWPESGRVTSWPNLESFVVMFHMVSPSGKWYFHGPNGEGRTAVGFEINEDSYPSLQASDLDVRMWEEVERDGHLQNDQLTDRFRIIPNDIILRPFLKGFACAAAQMLSLKEAVLWCPLSWERWDDWTFDGDEGEGEERNWLGSRFEQELAWGIQYLRAGEKEFKHRRKLSLETPHLWWKVSKWRPDPELHDLFHKIGCQSQRGDLVEHWVDETSGQKLVGRNQFEGFMVRELMYR</sequence>
<dbReference type="KEGG" id="pno:SNOG_12319"/>
<accession>A0A7U2IC38</accession>
<keyword evidence="2" id="KW-1185">Reference proteome</keyword>